<dbReference type="InterPro" id="IPR013216">
    <property type="entry name" value="Methyltransf_11"/>
</dbReference>
<dbReference type="InterPro" id="IPR051052">
    <property type="entry name" value="Diverse_substrate_MTase"/>
</dbReference>
<sequence length="250" mass="28835">MKTEWDYTDLAEAYLKRPGYAPNAIKQLINIAQINSNSKICDIGAGAAHLTLELVKYCSNICAIEPNDAMRNNGKQRTEKYSDIIWYEGIGEKTGMPSDTFDLVTFGSSFNVCDRKKALIETKRILKKDGWFACMWNHRNLNDPLQNNIENIIKSKIANYNYGSRREDQSNIILESELFENIHTFSYEINHSIATEDFIKGWESHGTVYRQAENVFQNIMSEIKYIVNSIKTEYINVPYTTKVWMAQAKK</sequence>
<dbReference type="eggNOG" id="COG2226">
    <property type="taxonomic scope" value="Bacteria"/>
</dbReference>
<reference evidence="5" key="1">
    <citation type="submission" date="2006-07" db="EMBL/GenBank/DDBJ databases">
        <authorList>
            <person name="Qin X."/>
            <person name="Weinstock G.M."/>
        </authorList>
    </citation>
    <scope>NUCLEOTIDE SEQUENCE [LARGE SCALE GENOMIC DNA]</scope>
    <source>
        <strain evidence="5">ATCC 10953</strain>
    </source>
</reference>
<proteinExistence type="inferred from homology"/>
<dbReference type="InterPro" id="IPR029063">
    <property type="entry name" value="SAM-dependent_MTases_sf"/>
</dbReference>
<dbReference type="CDD" id="cd02440">
    <property type="entry name" value="AdoMet_MTases"/>
    <property type="match status" value="1"/>
</dbReference>
<dbReference type="GeneID" id="45634152"/>
<comment type="similarity">
    <text evidence="1">Belongs to the methyltransferase superfamily.</text>
</comment>
<keyword evidence="2 5" id="KW-0489">Methyltransferase</keyword>
<dbReference type="AlphaFoldDB" id="A5TVK6"/>
<accession>A5TVK6</accession>
<evidence type="ECO:0000256" key="1">
    <source>
        <dbReference type="ARBA" id="ARBA00008361"/>
    </source>
</evidence>
<evidence type="ECO:0000313" key="5">
    <source>
        <dbReference type="EMBL" id="EDK88931.1"/>
    </source>
</evidence>
<protein>
    <submittedName>
        <fullName evidence="5">Methyltransferase</fullName>
    </submittedName>
</protein>
<organism evidence="5">
    <name type="scientific">Fusobacterium polymorphum ATCC 10953</name>
    <dbReference type="NCBI Taxonomy" id="393480"/>
    <lineage>
        <taxon>Bacteria</taxon>
        <taxon>Fusobacteriati</taxon>
        <taxon>Fusobacteriota</taxon>
        <taxon>Fusobacteriia</taxon>
        <taxon>Fusobacteriales</taxon>
        <taxon>Fusobacteriaceae</taxon>
        <taxon>Fusobacterium</taxon>
    </lineage>
</organism>
<dbReference type="SUPFAM" id="SSF53335">
    <property type="entry name" value="S-adenosyl-L-methionine-dependent methyltransferases"/>
    <property type="match status" value="1"/>
</dbReference>
<dbReference type="Pfam" id="PF08241">
    <property type="entry name" value="Methyltransf_11"/>
    <property type="match status" value="1"/>
</dbReference>
<reference evidence="5" key="2">
    <citation type="submission" date="2007-05" db="EMBL/GenBank/DDBJ databases">
        <title>Genome sequence of Fusobacterium nucleatum subspecies polymorphum - a genetically tractable Fusobacterium.</title>
        <authorList>
            <person name="Karpathy S.E."/>
            <person name="Xiang Q."/>
            <person name="Gioia J."/>
            <person name="Jiang H."/>
            <person name="Liu Y."/>
            <person name="Petrosino J.F."/>
            <person name="Yerrapragada S."/>
            <person name="Fox G.E."/>
            <person name="Kinder Haake S."/>
            <person name="Weinstock G.M."/>
            <person name="Highlander S.K."/>
        </authorList>
    </citation>
    <scope>NUCLEOTIDE SEQUENCE [LARGE SCALE GENOMIC DNA]</scope>
    <source>
        <strain evidence="5">ATCC 10953</strain>
    </source>
</reference>
<dbReference type="GO" id="GO:0032259">
    <property type="term" value="P:methylation"/>
    <property type="evidence" value="ECO:0007669"/>
    <property type="project" value="UniProtKB-KW"/>
</dbReference>
<dbReference type="RefSeq" id="WP_005897447.1">
    <property type="nucleotide sequence ID" value="NZ_CM000440.1"/>
</dbReference>
<dbReference type="HOGENOM" id="CLU_049344_3_3_0"/>
<dbReference type="PANTHER" id="PTHR44942">
    <property type="entry name" value="METHYLTRANSF_11 DOMAIN-CONTAINING PROTEIN"/>
    <property type="match status" value="1"/>
</dbReference>
<gene>
    <name evidence="5" type="ORF">FNP_1144</name>
</gene>
<dbReference type="Gene3D" id="3.40.50.150">
    <property type="entry name" value="Vaccinia Virus protein VP39"/>
    <property type="match status" value="1"/>
</dbReference>
<evidence type="ECO:0000256" key="3">
    <source>
        <dbReference type="ARBA" id="ARBA00022679"/>
    </source>
</evidence>
<dbReference type="Proteomes" id="UP000001921">
    <property type="component" value="Chromosome"/>
</dbReference>
<evidence type="ECO:0000259" key="4">
    <source>
        <dbReference type="Pfam" id="PF08241"/>
    </source>
</evidence>
<keyword evidence="3 5" id="KW-0808">Transferase</keyword>
<name>A5TVK6_FUSNP</name>
<dbReference type="PANTHER" id="PTHR44942:SF4">
    <property type="entry name" value="METHYLTRANSFERASE TYPE 11 DOMAIN-CONTAINING PROTEIN"/>
    <property type="match status" value="1"/>
</dbReference>
<dbReference type="EMBL" id="CM000440">
    <property type="protein sequence ID" value="EDK88931.1"/>
    <property type="molecule type" value="Genomic_DNA"/>
</dbReference>
<feature type="domain" description="Methyltransferase type 11" evidence="4">
    <location>
        <begin position="42"/>
        <end position="134"/>
    </location>
</feature>
<dbReference type="GO" id="GO:0008757">
    <property type="term" value="F:S-adenosylmethionine-dependent methyltransferase activity"/>
    <property type="evidence" value="ECO:0007669"/>
    <property type="project" value="InterPro"/>
</dbReference>
<evidence type="ECO:0000256" key="2">
    <source>
        <dbReference type="ARBA" id="ARBA00022603"/>
    </source>
</evidence>